<evidence type="ECO:0000313" key="2">
    <source>
        <dbReference type="EMBL" id="GJC77410.1"/>
    </source>
</evidence>
<dbReference type="Proteomes" id="UP001055172">
    <property type="component" value="Unassembled WGS sequence"/>
</dbReference>
<protein>
    <submittedName>
        <fullName evidence="2">Uncharacterized protein</fullName>
    </submittedName>
</protein>
<sequence>MVNTDALASIIWGIGPAPFRLELYFLPGASRDDCIAHYHVEKAARGDYMPQAEAASALPSDDEDDDLDAGEAGNKPSREVALPGLVPSYRDRETDAYHSVLYIVHGPECPVTGQKARRILFDAVTQAEWDAVMTAFGELEEEVKRIYEAKEQSLEETGTRMLEDAHFKTEDETNEPWQRAANRNWTSW</sequence>
<keyword evidence="3" id="KW-1185">Reference proteome</keyword>
<evidence type="ECO:0000256" key="1">
    <source>
        <dbReference type="SAM" id="MobiDB-lite"/>
    </source>
</evidence>
<name>A0AA37LLV2_9PEZI</name>
<reference evidence="2 3" key="1">
    <citation type="submission" date="2021-07" db="EMBL/GenBank/DDBJ databases">
        <title>Genome data of Colletotrichum spaethianum.</title>
        <authorList>
            <person name="Utami Y.D."/>
            <person name="Hiruma K."/>
        </authorList>
    </citation>
    <scope>NUCLEOTIDE SEQUENCE [LARGE SCALE GENOMIC DNA]</scope>
    <source>
        <strain evidence="2 3">MAFF 242679</strain>
    </source>
</reference>
<feature type="compositionally biased region" description="Acidic residues" evidence="1">
    <location>
        <begin position="60"/>
        <end position="69"/>
    </location>
</feature>
<gene>
    <name evidence="2" type="ORF">ColLi_00248</name>
</gene>
<evidence type="ECO:0000313" key="3">
    <source>
        <dbReference type="Proteomes" id="UP001055172"/>
    </source>
</evidence>
<feature type="region of interest" description="Disordered" evidence="1">
    <location>
        <begin position="53"/>
        <end position="85"/>
    </location>
</feature>
<accession>A0AA37LLV2</accession>
<feature type="region of interest" description="Disordered" evidence="1">
    <location>
        <begin position="168"/>
        <end position="188"/>
    </location>
</feature>
<dbReference type="AlphaFoldDB" id="A0AA37LLV2"/>
<organism evidence="2 3">
    <name type="scientific">Colletotrichum liriopes</name>
    <dbReference type="NCBI Taxonomy" id="708192"/>
    <lineage>
        <taxon>Eukaryota</taxon>
        <taxon>Fungi</taxon>
        <taxon>Dikarya</taxon>
        <taxon>Ascomycota</taxon>
        <taxon>Pezizomycotina</taxon>
        <taxon>Sordariomycetes</taxon>
        <taxon>Hypocreomycetidae</taxon>
        <taxon>Glomerellales</taxon>
        <taxon>Glomerellaceae</taxon>
        <taxon>Colletotrichum</taxon>
        <taxon>Colletotrichum spaethianum species complex</taxon>
    </lineage>
</organism>
<comment type="caution">
    <text evidence="2">The sequence shown here is derived from an EMBL/GenBank/DDBJ whole genome shotgun (WGS) entry which is preliminary data.</text>
</comment>
<dbReference type="EMBL" id="BPPX01000001">
    <property type="protein sequence ID" value="GJC77410.1"/>
    <property type="molecule type" value="Genomic_DNA"/>
</dbReference>
<proteinExistence type="predicted"/>